<evidence type="ECO:0000313" key="1">
    <source>
        <dbReference type="EMBL" id="DAE04744.1"/>
    </source>
</evidence>
<accession>A0A8S5PDJ1</accession>
<reference evidence="1" key="1">
    <citation type="journal article" date="2021" name="Proc. Natl. Acad. Sci. U.S.A.">
        <title>A Catalog of Tens of Thousands of Viruses from Human Metagenomes Reveals Hidden Associations with Chronic Diseases.</title>
        <authorList>
            <person name="Tisza M.J."/>
            <person name="Buck C.B."/>
        </authorList>
    </citation>
    <scope>NUCLEOTIDE SEQUENCE</scope>
    <source>
        <strain evidence="1">CtFSL3</strain>
    </source>
</reference>
<protein>
    <submittedName>
        <fullName evidence="1">Uncharacterized protein</fullName>
    </submittedName>
</protein>
<name>A0A8S5PDJ1_9CAUD</name>
<sequence>MKKAPGARTSSALFFVRFISKTIILTEGHKFNAMI</sequence>
<organism evidence="1">
    <name type="scientific">Siphoviridae sp. ctFSL3</name>
    <dbReference type="NCBI Taxonomy" id="2825404"/>
    <lineage>
        <taxon>Viruses</taxon>
        <taxon>Duplodnaviria</taxon>
        <taxon>Heunggongvirae</taxon>
        <taxon>Uroviricota</taxon>
        <taxon>Caudoviricetes</taxon>
    </lineage>
</organism>
<proteinExistence type="predicted"/>
<dbReference type="EMBL" id="BK015393">
    <property type="protein sequence ID" value="DAE04744.1"/>
    <property type="molecule type" value="Genomic_DNA"/>
</dbReference>